<proteinExistence type="predicted"/>
<protein>
    <submittedName>
        <fullName evidence="2">Uncharacterized protein</fullName>
    </submittedName>
</protein>
<dbReference type="Proteomes" id="UP000824120">
    <property type="component" value="Chromosome 9"/>
</dbReference>
<accession>A0A9J5XHM0</accession>
<keyword evidence="3" id="KW-1185">Reference proteome</keyword>
<sequence length="269" mass="31147">MQKPESKDKGKSQTIQKYANSSKEEKGTSSTKVGKRNLKEEEYLAFTRYIYNLLEERGETFGVLGTTSLFSRISIFPNGSPDFTAQLFEFGYLDRVYTKPDWLEISKLPEQLRNSVKTYAQGDGVYCRFFSIAIESKDLQTYFPTINYIMVEKLKYFNIKATGVDKKLHHLNKKWIQTKRVFGIKALYFILKHYYNEDYKTINTRHKDQNKITARINGCKSNNVAGCDLQLEGGTFALLLPVATTTVEKVFLTRMTCGIEWKMNSWMTI</sequence>
<comment type="caution">
    <text evidence="2">The sequence shown here is derived from an EMBL/GenBank/DDBJ whole genome shotgun (WGS) entry which is preliminary data.</text>
</comment>
<evidence type="ECO:0000256" key="1">
    <source>
        <dbReference type="SAM" id="MobiDB-lite"/>
    </source>
</evidence>
<dbReference type="AlphaFoldDB" id="A0A9J5XHM0"/>
<feature type="compositionally biased region" description="Basic and acidic residues" evidence="1">
    <location>
        <begin position="1"/>
        <end position="11"/>
    </location>
</feature>
<reference evidence="2 3" key="1">
    <citation type="submission" date="2020-09" db="EMBL/GenBank/DDBJ databases">
        <title>De no assembly of potato wild relative species, Solanum commersonii.</title>
        <authorList>
            <person name="Cho K."/>
        </authorList>
    </citation>
    <scope>NUCLEOTIDE SEQUENCE [LARGE SCALE GENOMIC DNA]</scope>
    <source>
        <strain evidence="2">LZ3.2</strain>
        <tissue evidence="2">Leaf</tissue>
    </source>
</reference>
<evidence type="ECO:0000313" key="3">
    <source>
        <dbReference type="Proteomes" id="UP000824120"/>
    </source>
</evidence>
<evidence type="ECO:0000313" key="2">
    <source>
        <dbReference type="EMBL" id="KAG5587111.1"/>
    </source>
</evidence>
<organism evidence="2 3">
    <name type="scientific">Solanum commersonii</name>
    <name type="common">Commerson's wild potato</name>
    <name type="synonym">Commerson's nightshade</name>
    <dbReference type="NCBI Taxonomy" id="4109"/>
    <lineage>
        <taxon>Eukaryota</taxon>
        <taxon>Viridiplantae</taxon>
        <taxon>Streptophyta</taxon>
        <taxon>Embryophyta</taxon>
        <taxon>Tracheophyta</taxon>
        <taxon>Spermatophyta</taxon>
        <taxon>Magnoliopsida</taxon>
        <taxon>eudicotyledons</taxon>
        <taxon>Gunneridae</taxon>
        <taxon>Pentapetalae</taxon>
        <taxon>asterids</taxon>
        <taxon>lamiids</taxon>
        <taxon>Solanales</taxon>
        <taxon>Solanaceae</taxon>
        <taxon>Solanoideae</taxon>
        <taxon>Solaneae</taxon>
        <taxon>Solanum</taxon>
    </lineage>
</organism>
<feature type="region of interest" description="Disordered" evidence="1">
    <location>
        <begin position="1"/>
        <end position="33"/>
    </location>
</feature>
<gene>
    <name evidence="2" type="ORF">H5410_047545</name>
</gene>
<name>A0A9J5XHM0_SOLCO</name>
<dbReference type="EMBL" id="JACXVP010000009">
    <property type="protein sequence ID" value="KAG5587111.1"/>
    <property type="molecule type" value="Genomic_DNA"/>
</dbReference>